<dbReference type="Proteomes" id="UP000006103">
    <property type="component" value="Plasmid PBr_lp17"/>
</dbReference>
<accession>B8F1R5</accession>
<gene>
    <name evidence="2" type="ORF">BGAPBR_D0017</name>
</gene>
<sequence length="60" mass="7082">MLPLCISAVNFLQFIYGSIIDFINLSILSLTYCKNLYRYNIFLFIIKCKFTFFIISLLIT</sequence>
<reference evidence="2 3" key="1">
    <citation type="journal article" date="2011" name="J. Bacteriol.">
        <title>Whole-genome sequences of two Borrelia afzelii and two Borrelia garinii Lyme disease agent isolates.</title>
        <authorList>
            <person name="Casjens S.R."/>
            <person name="Mongodin E.F."/>
            <person name="Qiu W.-G."/>
            <person name="Dunn J.J."/>
            <person name="Luft B.J."/>
            <person name="Fraser-Liggett C.M."/>
            <person name="Schutzer S.E."/>
        </authorList>
    </citation>
    <scope>NUCLEOTIDE SEQUENCE [LARGE SCALE GENOMIC DNA]</scope>
    <source>
        <strain evidence="2 3">PBr</strain>
    </source>
</reference>
<proteinExistence type="predicted"/>
<dbReference type="AlphaFoldDB" id="B8F1R5"/>
<name>B8F1R5_BORGR</name>
<keyword evidence="1" id="KW-0472">Membrane</keyword>
<keyword evidence="3" id="KW-1185">Reference proteome</keyword>
<organism evidence="2 3">
    <name type="scientific">Borreliella garinii PBr</name>
    <dbReference type="NCBI Taxonomy" id="498743"/>
    <lineage>
        <taxon>Bacteria</taxon>
        <taxon>Pseudomonadati</taxon>
        <taxon>Spirochaetota</taxon>
        <taxon>Spirochaetia</taxon>
        <taxon>Spirochaetales</taxon>
        <taxon>Borreliaceae</taxon>
        <taxon>Borreliella</taxon>
    </lineage>
</organism>
<keyword evidence="1" id="KW-0812">Transmembrane</keyword>
<dbReference type="EMBL" id="CP001309">
    <property type="protein sequence ID" value="ACL34856.1"/>
    <property type="molecule type" value="Genomic_DNA"/>
</dbReference>
<evidence type="ECO:0000256" key="1">
    <source>
        <dbReference type="SAM" id="Phobius"/>
    </source>
</evidence>
<geneLocation type="plasmid" evidence="2 3">
    <name>PBr_lp17</name>
</geneLocation>
<evidence type="ECO:0000313" key="3">
    <source>
        <dbReference type="Proteomes" id="UP000006103"/>
    </source>
</evidence>
<feature type="transmembrane region" description="Helical" evidence="1">
    <location>
        <begin position="12"/>
        <end position="32"/>
    </location>
</feature>
<protein>
    <submittedName>
        <fullName evidence="2">Uncharacterized protein</fullName>
    </submittedName>
</protein>
<keyword evidence="1" id="KW-1133">Transmembrane helix</keyword>
<keyword evidence="2" id="KW-0614">Plasmid</keyword>
<evidence type="ECO:0000313" key="2">
    <source>
        <dbReference type="EMBL" id="ACL34856.1"/>
    </source>
</evidence>
<feature type="transmembrane region" description="Helical" evidence="1">
    <location>
        <begin position="39"/>
        <end position="59"/>
    </location>
</feature>